<evidence type="ECO:0000313" key="5">
    <source>
        <dbReference type="EMBL" id="TDU73450.1"/>
    </source>
</evidence>
<protein>
    <submittedName>
        <fullName evidence="5">RHS repeat-associated protein</fullName>
    </submittedName>
</protein>
<feature type="compositionally biased region" description="Polar residues" evidence="2">
    <location>
        <begin position="1892"/>
        <end position="1901"/>
    </location>
</feature>
<dbReference type="Pfam" id="PF25023">
    <property type="entry name" value="TEN_YD-shell"/>
    <property type="match status" value="1"/>
</dbReference>
<dbReference type="Pfam" id="PF05593">
    <property type="entry name" value="RHS_repeat"/>
    <property type="match status" value="1"/>
</dbReference>
<feature type="domain" description="Teneurin-like YD-shell" evidence="4">
    <location>
        <begin position="1683"/>
        <end position="1785"/>
    </location>
</feature>
<comment type="caution">
    <text evidence="5">The sequence shown here is derived from an EMBL/GenBank/DDBJ whole genome shotgun (WGS) entry which is preliminary data.</text>
</comment>
<evidence type="ECO:0000256" key="1">
    <source>
        <dbReference type="ARBA" id="ARBA00022737"/>
    </source>
</evidence>
<dbReference type="NCBIfam" id="TIGR03696">
    <property type="entry name" value="Rhs_assc_core"/>
    <property type="match status" value="1"/>
</dbReference>
<feature type="region of interest" description="Disordered" evidence="2">
    <location>
        <begin position="1874"/>
        <end position="1901"/>
    </location>
</feature>
<dbReference type="Gene3D" id="2.180.10.10">
    <property type="entry name" value="RHS repeat-associated core"/>
    <property type="match status" value="2"/>
</dbReference>
<proteinExistence type="predicted"/>
<reference evidence="5 6" key="1">
    <citation type="submission" date="2019-03" db="EMBL/GenBank/DDBJ databases">
        <title>Genomic Encyclopedia of Archaeal and Bacterial Type Strains, Phase II (KMG-II): from individual species to whole genera.</title>
        <authorList>
            <person name="Goeker M."/>
        </authorList>
    </citation>
    <scope>NUCLEOTIDE SEQUENCE [LARGE SCALE GENOMIC DNA]</scope>
    <source>
        <strain evidence="5 6">ATCC 25309</strain>
    </source>
</reference>
<keyword evidence="6" id="KW-1185">Reference proteome</keyword>
<dbReference type="EMBL" id="SOCA01000002">
    <property type="protein sequence ID" value="TDU73450.1"/>
    <property type="molecule type" value="Genomic_DNA"/>
</dbReference>
<dbReference type="Proteomes" id="UP000295662">
    <property type="component" value="Unassembled WGS sequence"/>
</dbReference>
<gene>
    <name evidence="5" type="ORF">EI77_01921</name>
</gene>
<dbReference type="InterPro" id="IPR022385">
    <property type="entry name" value="Rhs_assc_core"/>
</dbReference>
<keyword evidence="3" id="KW-0472">Membrane</keyword>
<dbReference type="PANTHER" id="PTHR32305:SF15">
    <property type="entry name" value="PROTEIN RHSA-RELATED"/>
    <property type="match status" value="1"/>
</dbReference>
<keyword evidence="3" id="KW-0812">Transmembrane</keyword>
<dbReference type="InterPro" id="IPR056823">
    <property type="entry name" value="TEN-like_YD-shell"/>
</dbReference>
<feature type="region of interest" description="Disordered" evidence="2">
    <location>
        <begin position="2005"/>
        <end position="2030"/>
    </location>
</feature>
<keyword evidence="1" id="KW-0677">Repeat</keyword>
<keyword evidence="3" id="KW-1133">Transmembrane helix</keyword>
<feature type="transmembrane region" description="Helical" evidence="3">
    <location>
        <begin position="21"/>
        <end position="37"/>
    </location>
</feature>
<name>A0A4R7S4T2_9BACT</name>
<sequence length="2047" mass="219411">MTLHQTILKWRTTGKRPPPSFASALICFVILLFWPISGKTQSCAPCNSGGVTVTARVYVGDSASIVVHIGAKSYPFTGPGEYHPEVVIPDAIGGRVEVSMDFSVDESGSDPVPLTSAYFSAETCDLVGVIGAASYYEDGGCSIEYDEYGEPYEYCGGGGDIYYTGSTSVTGALKAKLDSSLVKKGQASPPSYLPTAGGGGSTTDYAQMPTVLSQSYGLGTQTMLNGTKVALGTLIFEKALDAITAPSISDIKIVPYLATIGPFSGPVEYVRTPGGTGPVLQYKTENLLADLTTLTNGVQIRFYDLSVVSQTKNSTTHRYTTSGDPFAAHIITKVTVGGETGIQISSTENGVTKTHQSFATPNVDGSGARVTIDGDMKTEILDVRPNGAAGERIISTTVTRLLPGGGSVPVSVSENHYELVSWGQALVSSVSDPAGANLETQYFYNASGLLTSEIYPDGSWTSFVRDGNGEVTSTYRPWLDGPANPAAAAAGNSARTSYSISTQTDTMGYTISVTKTTIQSVLGTQVSKSVEIESRGVDPLGSGSVFIVESQSFHGTSSTPSEESTSVHEAVWDYDLQEHVRGRLLHTISPTGIVTTYTEGENGLTSRQTGTLASPEGVNGKSILEETITGEFGVTNQTTKIYSGSSYQTISVRETAYTAPTGYPITETFDGHTIRTLSRPDETTTIEVDAEGITTTRVEDGNGNLIEVSRNGVTTNYTWSSTLAGLPKQTTSKTAGLLTITSYQVTDLAGRLLESCDENGVVTTYAYSSGGRVITEYSPGTGGERRERTTTTYLDGQLKSITGSAVVDQFHNYEVVSGTDPILSKTILETAYFGDGYTLQTGNRSPRWQKTYTDGLGRKLLEERPGPASSTLAAAYHYNEAGQLIKMTQTAMADMLYSYDPDTGEQIMSGYDLDGSGVLELASNEPVSKTTRYYEQAAGEWWEITEQSRLTNDASATEGALTKRRRKFGVGLNSVVETTLPDGTVLTETTAINSLNHTRTVTATSNRSSLSGVQTWINGLLTSSSRLGSIGSVTYGYDDLERQTSVTPTGQTATTTQFVTGTHLPEIVSGPGGSFVYSYYGTSSPWVGQVQTVTDGELAVTNIAYTDRGDTAAVWGTATHPVRYEYNAFGEKWKMHTFRTDPANDTPITAGDVTEWVYEAASGLLEEKRDAANASVIYTHDFGVTGRVVQRAWARGGITTSSYDLAGRLTSVNYNDGVTPNVSYQYLRDGTLNQMTDAAGIHSYAYEGPARQEVTETISGSGLLSGYVMESASGHAGTNGYVEARRGAQVIYHSTRMHAADTGLLQSTTGVGGAWTYSYDSGSGTISEIGFTMTGGTPHVAVHERDTFGRVATIRYQHGDATDAWSSHGILGWSYSYHANSPQRREKTLPYRLAGGSPLPASPPSWSHAYNSRGEVASASRGDAEGDPISGQAWGYAYDAIGNRLTSTQSGHSTGYSANERNQYSSIAYPDSVEISGLTTQGVTRVAVNGQPATGRPPENGEPDGFSQWLSVPNAQQPKWLTVKVEASRPGEPPENAPLEMLRQGKLWVPSSQTSPAYDADGNLLFDGRWRYTWDLENRLVAVETDQAVALLPNAPARMRLEFAYDGNGRRVSKVVKRWQTGAEQWLTVGWWKFLHEGWNLVAELDALRGEAVERAYIWGKDLSGTMSGAGGVGGLLGLYDGRTGKVYSVCIEVNGNVMGLIDSTTGDLAARYDYNAFGKKITAVGPAAAVCPMGFSTKYKDVETGLVYYGYRYYAPEMGRWISRDPIEENGGINLYGMCGNDPVNGVDVLGLNMWQLNVVGSNPARDRTTGSSGAPVSGQHVAAMAAATEFFPMWSAQDGSEINAPKYLLDGDPSQDEAWVLLVAKTSRGRYRHGPGFPPPNGLRFGESRNPWSDRNSDQNWPAYLRNNVKIKMKDGGEIVVEQNPGEVWNVPSEGAANGLGSALAAQITYTQKRIEGGWELELTYSVSGGWSSEGVVNHNGSGFFPPSESGSPGLEQFIVGGGRVNDDMRHHPRSRPRDPQTGQGAPIRVKLKIRSYCGPKKPAN</sequence>
<evidence type="ECO:0000313" key="6">
    <source>
        <dbReference type="Proteomes" id="UP000295662"/>
    </source>
</evidence>
<evidence type="ECO:0000256" key="3">
    <source>
        <dbReference type="SAM" id="Phobius"/>
    </source>
</evidence>
<dbReference type="InterPro" id="IPR031325">
    <property type="entry name" value="RHS_repeat"/>
</dbReference>
<dbReference type="InterPro" id="IPR050708">
    <property type="entry name" value="T6SS_VgrG/RHS"/>
</dbReference>
<dbReference type="PANTHER" id="PTHR32305">
    <property type="match status" value="1"/>
</dbReference>
<evidence type="ECO:0000256" key="2">
    <source>
        <dbReference type="SAM" id="MobiDB-lite"/>
    </source>
</evidence>
<evidence type="ECO:0000259" key="4">
    <source>
        <dbReference type="Pfam" id="PF25023"/>
    </source>
</evidence>
<organism evidence="5 6">
    <name type="scientific">Prosthecobacter fusiformis</name>
    <dbReference type="NCBI Taxonomy" id="48464"/>
    <lineage>
        <taxon>Bacteria</taxon>
        <taxon>Pseudomonadati</taxon>
        <taxon>Verrucomicrobiota</taxon>
        <taxon>Verrucomicrobiia</taxon>
        <taxon>Verrucomicrobiales</taxon>
        <taxon>Verrucomicrobiaceae</taxon>
        <taxon>Prosthecobacter</taxon>
    </lineage>
</organism>
<accession>A0A4R7S4T2</accession>